<dbReference type="GO" id="GO:0006396">
    <property type="term" value="P:RNA processing"/>
    <property type="evidence" value="ECO:0007669"/>
    <property type="project" value="TreeGrafter"/>
</dbReference>
<dbReference type="PANTHER" id="PTHR10910">
    <property type="entry name" value="EUKARYOTE SPECIFIC DSRNA BINDING PROTEIN"/>
    <property type="match status" value="1"/>
</dbReference>
<dbReference type="Ensembl" id="ENSLBET00000030382.1">
    <property type="protein sequence ID" value="ENSLBEP00000029014.1"/>
    <property type="gene ID" value="ENSLBEG00000021979.1"/>
</dbReference>
<organism evidence="5 6">
    <name type="scientific">Labrus bergylta</name>
    <name type="common">ballan wrasse</name>
    <dbReference type="NCBI Taxonomy" id="56723"/>
    <lineage>
        <taxon>Eukaryota</taxon>
        <taxon>Metazoa</taxon>
        <taxon>Chordata</taxon>
        <taxon>Craniata</taxon>
        <taxon>Vertebrata</taxon>
        <taxon>Euteleostomi</taxon>
        <taxon>Actinopterygii</taxon>
        <taxon>Neopterygii</taxon>
        <taxon>Teleostei</taxon>
        <taxon>Neoteleostei</taxon>
        <taxon>Acanthomorphata</taxon>
        <taxon>Eupercaria</taxon>
        <taxon>Labriformes</taxon>
        <taxon>Labridae</taxon>
        <taxon>Labrus</taxon>
    </lineage>
</organism>
<keyword evidence="3" id="KW-0694">RNA-binding</keyword>
<evidence type="ECO:0000256" key="2">
    <source>
        <dbReference type="ARBA" id="ARBA00022786"/>
    </source>
</evidence>
<dbReference type="InterPro" id="IPR014720">
    <property type="entry name" value="dsRBD_dom"/>
</dbReference>
<protein>
    <submittedName>
        <fullName evidence="5">Interferon-induced, double-stranded RNA-activated protein kinase-like</fullName>
    </submittedName>
</protein>
<dbReference type="STRING" id="56723.ENSLBEP00000029014"/>
<reference evidence="5" key="2">
    <citation type="submission" date="2025-09" db="UniProtKB">
        <authorList>
            <consortium name="Ensembl"/>
        </authorList>
    </citation>
    <scope>IDENTIFICATION</scope>
</reference>
<dbReference type="GO" id="GO:0004842">
    <property type="term" value="F:ubiquitin-protein transferase activity"/>
    <property type="evidence" value="ECO:0007669"/>
    <property type="project" value="InterPro"/>
</dbReference>
<sequence length="602" mass="67053">MDSGNHVASLNEYAQRRRLSLGYNFLGSDGPDHNKTFTMRAVIDGNLYPNGVGKTKKDAKQDAAKNALTHLLEIGNQAPVEPSVNAAEASAAAAHQTPPRSINYICWLNEYGQKNRVDVRAVESAGVGANQCCHYVVDDKTYPSATGATKREAKERAAKLAHDEICRSENTQVNARPRAALTSMASCPICNRQYPRQRLVIHASTCGESISDVHGNALAPLPHRTSADPSEEDWRTVADPKRALWLFTQGVLRSKRRAEVNRFSVDLRKDLEEQDMSYVSFYKRSNVDWASPLKCILEGDAAIGEGVNRHVMSTLMLKLRTGFHLNLGYGDITRLFDGQQDHLVPANSIVMLDDKLFLMAGRMMGHCFMYGGPGFPGVSPAITHVLCGGSIDSATVVIEDCPDLDIRETIQLMTENSELEGEERDSVVSLCMGWDLPRPTLNNRKWLHDKLLLHAVIGRSARQVKQLRKGLKETGIWPLLSNRADVVKLLFPCEKEAEITPQMILSHIKWPTRNPVSTRVTAYFQTFIEQASSEHLKDLLRFWVGWEVPPEELIVEVANGRLPRAATCFLTIKLPDHHTTYEDFESHMVAAITSCDTGFGRI</sequence>
<evidence type="ECO:0000313" key="5">
    <source>
        <dbReference type="Ensembl" id="ENSLBEP00000029014.1"/>
    </source>
</evidence>
<keyword evidence="6" id="KW-1185">Reference proteome</keyword>
<name>A0A3Q3GBL9_9LABR</name>
<keyword evidence="2" id="KW-0833">Ubl conjugation pathway</keyword>
<dbReference type="Pfam" id="PF00632">
    <property type="entry name" value="HECT"/>
    <property type="match status" value="1"/>
</dbReference>
<dbReference type="GO" id="GO:0005730">
    <property type="term" value="C:nucleolus"/>
    <property type="evidence" value="ECO:0007669"/>
    <property type="project" value="TreeGrafter"/>
</dbReference>
<dbReference type="OrthoDB" id="8940977at2759"/>
<dbReference type="GO" id="GO:0008251">
    <property type="term" value="F:tRNA-specific adenosine deaminase activity"/>
    <property type="evidence" value="ECO:0007669"/>
    <property type="project" value="TreeGrafter"/>
</dbReference>
<dbReference type="Gene3D" id="3.30.2410.10">
    <property type="entry name" value="Hect, E3 ligase catalytic domain"/>
    <property type="match status" value="1"/>
</dbReference>
<dbReference type="GO" id="GO:0006382">
    <property type="term" value="P:adenosine to inosine editing"/>
    <property type="evidence" value="ECO:0007669"/>
    <property type="project" value="TreeGrafter"/>
</dbReference>
<keyword evidence="1" id="KW-0808">Transferase</keyword>
<evidence type="ECO:0000313" key="6">
    <source>
        <dbReference type="Proteomes" id="UP000261660"/>
    </source>
</evidence>
<feature type="domain" description="DRBM" evidence="4">
    <location>
        <begin position="5"/>
        <end position="73"/>
    </location>
</feature>
<dbReference type="GeneTree" id="ENSGT00400000024202"/>
<reference evidence="5" key="1">
    <citation type="submission" date="2025-08" db="UniProtKB">
        <authorList>
            <consortium name="Ensembl"/>
        </authorList>
    </citation>
    <scope>IDENTIFICATION</scope>
</reference>
<dbReference type="SUPFAM" id="SSF56204">
    <property type="entry name" value="Hect, E3 ligase catalytic domain"/>
    <property type="match status" value="1"/>
</dbReference>
<dbReference type="InterPro" id="IPR044452">
    <property type="entry name" value="EIF2AK2_DSRM_1"/>
</dbReference>
<dbReference type="SMART" id="SM00119">
    <property type="entry name" value="HECTc"/>
    <property type="match status" value="1"/>
</dbReference>
<dbReference type="InterPro" id="IPR035983">
    <property type="entry name" value="Hect_E3_ubiquitin_ligase"/>
</dbReference>
<feature type="domain" description="DRBM" evidence="4">
    <location>
        <begin position="137"/>
        <end position="167"/>
    </location>
</feature>
<evidence type="ECO:0000259" key="4">
    <source>
        <dbReference type="PROSITE" id="PS50137"/>
    </source>
</evidence>
<dbReference type="SUPFAM" id="SSF54768">
    <property type="entry name" value="dsRNA-binding domain-like"/>
    <property type="match status" value="2"/>
</dbReference>
<dbReference type="Gene3D" id="3.30.160.20">
    <property type="match status" value="2"/>
</dbReference>
<dbReference type="InParanoid" id="A0A3Q3GBL9"/>
<accession>A0A3Q3GBL9</accession>
<dbReference type="SMART" id="SM00358">
    <property type="entry name" value="DSRM"/>
    <property type="match status" value="2"/>
</dbReference>
<proteinExistence type="predicted"/>
<dbReference type="PANTHER" id="PTHR10910:SF145">
    <property type="entry name" value="DOUBLE-STRANDED RNA-SPECIFIC ADENOSINE DEAMINASE-LIKE"/>
    <property type="match status" value="1"/>
</dbReference>
<dbReference type="PROSITE" id="PS50137">
    <property type="entry name" value="DS_RBD"/>
    <property type="match status" value="2"/>
</dbReference>
<dbReference type="GO" id="GO:0003726">
    <property type="term" value="F:double-stranded RNA adenosine deaminase activity"/>
    <property type="evidence" value="ECO:0007669"/>
    <property type="project" value="TreeGrafter"/>
</dbReference>
<dbReference type="GO" id="GO:0005737">
    <property type="term" value="C:cytoplasm"/>
    <property type="evidence" value="ECO:0007669"/>
    <property type="project" value="TreeGrafter"/>
</dbReference>
<dbReference type="InterPro" id="IPR000569">
    <property type="entry name" value="HECT_dom"/>
</dbReference>
<evidence type="ECO:0000256" key="3">
    <source>
        <dbReference type="PROSITE-ProRule" id="PRU00266"/>
    </source>
</evidence>
<evidence type="ECO:0000256" key="1">
    <source>
        <dbReference type="ARBA" id="ARBA00022679"/>
    </source>
</evidence>
<dbReference type="Pfam" id="PF00035">
    <property type="entry name" value="dsrm"/>
    <property type="match status" value="2"/>
</dbReference>
<dbReference type="AlphaFoldDB" id="A0A3Q3GBL9"/>
<dbReference type="CDD" id="cd19903">
    <property type="entry name" value="DSRM_EIF2AK2_rpt1"/>
    <property type="match status" value="1"/>
</dbReference>
<dbReference type="GO" id="GO:0003725">
    <property type="term" value="F:double-stranded RNA binding"/>
    <property type="evidence" value="ECO:0007669"/>
    <property type="project" value="InterPro"/>
</dbReference>
<dbReference type="Proteomes" id="UP000261660">
    <property type="component" value="Unplaced"/>
</dbReference>